<evidence type="ECO:0000313" key="3">
    <source>
        <dbReference type="Proteomes" id="UP001295684"/>
    </source>
</evidence>
<protein>
    <submittedName>
        <fullName evidence="2">Uncharacterized protein</fullName>
    </submittedName>
</protein>
<dbReference type="InterPro" id="IPR017956">
    <property type="entry name" value="AT_hook_DNA-bd_motif"/>
</dbReference>
<feature type="region of interest" description="Disordered" evidence="1">
    <location>
        <begin position="88"/>
        <end position="111"/>
    </location>
</feature>
<evidence type="ECO:0000256" key="1">
    <source>
        <dbReference type="SAM" id="MobiDB-lite"/>
    </source>
</evidence>
<evidence type="ECO:0000313" key="2">
    <source>
        <dbReference type="EMBL" id="CAI2373652.1"/>
    </source>
</evidence>
<reference evidence="2" key="1">
    <citation type="submission" date="2023-07" db="EMBL/GenBank/DDBJ databases">
        <authorList>
            <consortium name="AG Swart"/>
            <person name="Singh M."/>
            <person name="Singh A."/>
            <person name="Seah K."/>
            <person name="Emmerich C."/>
        </authorList>
    </citation>
    <scope>NUCLEOTIDE SEQUENCE</scope>
    <source>
        <strain evidence="2">DP1</strain>
    </source>
</reference>
<dbReference type="AlphaFoldDB" id="A0AAD1XJ55"/>
<feature type="compositionally biased region" description="Basic residues" evidence="1">
    <location>
        <begin position="93"/>
        <end position="106"/>
    </location>
</feature>
<feature type="region of interest" description="Disordered" evidence="1">
    <location>
        <begin position="1"/>
        <end position="44"/>
    </location>
</feature>
<dbReference type="Pfam" id="PF02178">
    <property type="entry name" value="AT_hook"/>
    <property type="match status" value="2"/>
</dbReference>
<name>A0AAD1XJ55_EUPCR</name>
<dbReference type="Proteomes" id="UP001295684">
    <property type="component" value="Unassembled WGS sequence"/>
</dbReference>
<organism evidence="2 3">
    <name type="scientific">Euplotes crassus</name>
    <dbReference type="NCBI Taxonomy" id="5936"/>
    <lineage>
        <taxon>Eukaryota</taxon>
        <taxon>Sar</taxon>
        <taxon>Alveolata</taxon>
        <taxon>Ciliophora</taxon>
        <taxon>Intramacronucleata</taxon>
        <taxon>Spirotrichea</taxon>
        <taxon>Hypotrichia</taxon>
        <taxon>Euplotida</taxon>
        <taxon>Euplotidae</taxon>
        <taxon>Moneuplotes</taxon>
    </lineage>
</organism>
<comment type="caution">
    <text evidence="2">The sequence shown here is derived from an EMBL/GenBank/DDBJ whole genome shotgun (WGS) entry which is preliminary data.</text>
</comment>
<dbReference type="SMART" id="SM00384">
    <property type="entry name" value="AT_hook"/>
    <property type="match status" value="2"/>
</dbReference>
<proteinExistence type="predicted"/>
<keyword evidence="3" id="KW-1185">Reference proteome</keyword>
<dbReference type="GO" id="GO:0003677">
    <property type="term" value="F:DNA binding"/>
    <property type="evidence" value="ECO:0007669"/>
    <property type="project" value="InterPro"/>
</dbReference>
<sequence length="264" mass="29841">MKENEIIKSVKKRGRPPKRKSLKNYQKNCEKPSKSSSLVTKLPKSSCKAKFNSKSVCKQLTSESKTFPSLKPTISKCLKSRTLSEEELDPNIKTKKRKRGRPRKKRELKEQEKAIVNPNRTRNDEEVKQDILQNPVANNSINSQILVEAFNPFLVSLGKIGDSLEKATLLSLQICSILKETIPKVQNCSCQKPVEPQQLKAQPTEESCPIEFSEKEQAESQEESQMNLQVADPTPMLECDGIKELSSVVKSNFGKIRRLAKKTT</sequence>
<dbReference type="EMBL" id="CAMPGE010015010">
    <property type="protein sequence ID" value="CAI2373652.1"/>
    <property type="molecule type" value="Genomic_DNA"/>
</dbReference>
<feature type="region of interest" description="Disordered" evidence="1">
    <location>
        <begin position="196"/>
        <end position="232"/>
    </location>
</feature>
<accession>A0AAD1XJ55</accession>
<feature type="compositionally biased region" description="Basic residues" evidence="1">
    <location>
        <begin position="9"/>
        <end position="22"/>
    </location>
</feature>
<gene>
    <name evidence="2" type="ORF">ECRASSUSDP1_LOCUS14998</name>
</gene>